<dbReference type="InterPro" id="IPR001739">
    <property type="entry name" value="Methyl_CpG_DNA-bd"/>
</dbReference>
<evidence type="ECO:0000259" key="2">
    <source>
        <dbReference type="PROSITE" id="PS50982"/>
    </source>
</evidence>
<dbReference type="AlphaFoldDB" id="A0AA88IBP4"/>
<keyword evidence="4" id="KW-1185">Reference proteome</keyword>
<feature type="domain" description="MBD" evidence="2">
    <location>
        <begin position="88"/>
        <end position="158"/>
    </location>
</feature>
<dbReference type="SMART" id="SM00391">
    <property type="entry name" value="MBD"/>
    <property type="match status" value="1"/>
</dbReference>
<gene>
    <name evidence="3" type="ORF">QYM36_003542</name>
</gene>
<feature type="region of interest" description="Disordered" evidence="1">
    <location>
        <begin position="44"/>
        <end position="63"/>
    </location>
</feature>
<protein>
    <recommendedName>
        <fullName evidence="2">MBD domain-containing protein</fullName>
    </recommendedName>
</protein>
<evidence type="ECO:0000313" key="4">
    <source>
        <dbReference type="Proteomes" id="UP001187531"/>
    </source>
</evidence>
<dbReference type="Pfam" id="PF01429">
    <property type="entry name" value="MBD"/>
    <property type="match status" value="1"/>
</dbReference>
<dbReference type="EMBL" id="JAVRJZ010000006">
    <property type="protein sequence ID" value="KAK2721291.1"/>
    <property type="molecule type" value="Genomic_DNA"/>
</dbReference>
<dbReference type="GO" id="GO:0003682">
    <property type="term" value="F:chromatin binding"/>
    <property type="evidence" value="ECO:0007669"/>
    <property type="project" value="TreeGrafter"/>
</dbReference>
<feature type="region of interest" description="Disordered" evidence="1">
    <location>
        <begin position="250"/>
        <end position="272"/>
    </location>
</feature>
<dbReference type="SUPFAM" id="SSF54171">
    <property type="entry name" value="DNA-binding domain"/>
    <property type="match status" value="1"/>
</dbReference>
<dbReference type="PROSITE" id="PS50982">
    <property type="entry name" value="MBD"/>
    <property type="match status" value="1"/>
</dbReference>
<dbReference type="PANTHER" id="PTHR16112">
    <property type="entry name" value="METHYL-CPG BINDING PROTEIN, DROSOPHILA"/>
    <property type="match status" value="1"/>
</dbReference>
<dbReference type="GO" id="GO:0010369">
    <property type="term" value="C:chromocenter"/>
    <property type="evidence" value="ECO:0007669"/>
    <property type="project" value="TreeGrafter"/>
</dbReference>
<comment type="caution">
    <text evidence="3">The sequence shown here is derived from an EMBL/GenBank/DDBJ whole genome shotgun (WGS) entry which is preliminary data.</text>
</comment>
<dbReference type="Proteomes" id="UP001187531">
    <property type="component" value="Unassembled WGS sequence"/>
</dbReference>
<accession>A0AA88IBP4</accession>
<dbReference type="PANTHER" id="PTHR16112:SF16">
    <property type="entry name" value="SIX-BANDED, ISOFORM H"/>
    <property type="match status" value="1"/>
</dbReference>
<evidence type="ECO:0000313" key="3">
    <source>
        <dbReference type="EMBL" id="KAK2721291.1"/>
    </source>
</evidence>
<sequence>MEPTWHPSGYDRRDWQNAQYHCPGNHHQQQASQQQNQWQIQHGVWPNSQQGPQNQVGPDWTYQSSQSGAVVHNSRAEVNPSWNPNLKNAYYPQAAIPVPNGWTRSVQGGQVFYSSPSGESLGSSSAVAAYLRRNGTCKCGLPCPLKIEEVFSFDPQVASASWNGAIRPCRSRPPAVVQLSQQSFENSGVVHQVSLQGGQTILLQQQTVQQPNTHRGEQANRVQLQGGMLSQVSEMKAIMPVAPIVAVPALPNSSSSAKSPKKRRRRAAPPQTVASILQRQDPQNHPPVVPQPQPAQMMIAPTVALLPDGRACLVTSAPGQFVLVPANSMPFLLPVGTQKPGSSGVKMGKSAPGAAAQSDNFVRDES</sequence>
<feature type="region of interest" description="Disordered" evidence="1">
    <location>
        <begin position="336"/>
        <end position="366"/>
    </location>
</feature>
<dbReference type="GO" id="GO:0005634">
    <property type="term" value="C:nucleus"/>
    <property type="evidence" value="ECO:0007669"/>
    <property type="project" value="TreeGrafter"/>
</dbReference>
<reference evidence="3" key="1">
    <citation type="submission" date="2023-07" db="EMBL/GenBank/DDBJ databases">
        <title>Chromosome-level genome assembly of Artemia franciscana.</title>
        <authorList>
            <person name="Jo E."/>
        </authorList>
    </citation>
    <scope>NUCLEOTIDE SEQUENCE</scope>
    <source>
        <tissue evidence="3">Whole body</tissue>
    </source>
</reference>
<organism evidence="3 4">
    <name type="scientific">Artemia franciscana</name>
    <name type="common">Brine shrimp</name>
    <name type="synonym">Artemia sanfranciscana</name>
    <dbReference type="NCBI Taxonomy" id="6661"/>
    <lineage>
        <taxon>Eukaryota</taxon>
        <taxon>Metazoa</taxon>
        <taxon>Ecdysozoa</taxon>
        <taxon>Arthropoda</taxon>
        <taxon>Crustacea</taxon>
        <taxon>Branchiopoda</taxon>
        <taxon>Anostraca</taxon>
        <taxon>Artemiidae</taxon>
        <taxon>Artemia</taxon>
    </lineage>
</organism>
<name>A0AA88IBP4_ARTSF</name>
<feature type="compositionally biased region" description="Polar residues" evidence="1">
    <location>
        <begin position="46"/>
        <end position="63"/>
    </location>
</feature>
<evidence type="ECO:0000256" key="1">
    <source>
        <dbReference type="SAM" id="MobiDB-lite"/>
    </source>
</evidence>
<dbReference type="InterPro" id="IPR016177">
    <property type="entry name" value="DNA-bd_dom_sf"/>
</dbReference>
<proteinExistence type="predicted"/>
<dbReference type="GO" id="GO:0003677">
    <property type="term" value="F:DNA binding"/>
    <property type="evidence" value="ECO:0007669"/>
    <property type="project" value="InterPro"/>
</dbReference>